<dbReference type="EMBL" id="VUNI01000028">
    <property type="protein sequence ID" value="MST75879.1"/>
    <property type="molecule type" value="Genomic_DNA"/>
</dbReference>
<dbReference type="InterPro" id="IPR027417">
    <property type="entry name" value="P-loop_NTPase"/>
</dbReference>
<evidence type="ECO:0000256" key="2">
    <source>
        <dbReference type="ARBA" id="ARBA00022741"/>
    </source>
</evidence>
<dbReference type="SUPFAM" id="SSF52540">
    <property type="entry name" value="P-loop containing nucleoside triphosphate hydrolases"/>
    <property type="match status" value="1"/>
</dbReference>
<dbReference type="InterPro" id="IPR051782">
    <property type="entry name" value="ABC_Transporter_VariousFunc"/>
</dbReference>
<comment type="caution">
    <text evidence="5">The sequence shown here is derived from an EMBL/GenBank/DDBJ whole genome shotgun (WGS) entry which is preliminary data.</text>
</comment>
<name>A0A6L5YVA5_9FIRM</name>
<protein>
    <submittedName>
        <fullName evidence="5">ABC transporter ATP-binding protein</fullName>
    </submittedName>
</protein>
<evidence type="ECO:0000256" key="1">
    <source>
        <dbReference type="ARBA" id="ARBA00022448"/>
    </source>
</evidence>
<keyword evidence="2" id="KW-0547">Nucleotide-binding</keyword>
<dbReference type="SMART" id="SM00382">
    <property type="entry name" value="AAA"/>
    <property type="match status" value="1"/>
</dbReference>
<dbReference type="CDD" id="cd03230">
    <property type="entry name" value="ABC_DR_subfamily_A"/>
    <property type="match status" value="1"/>
</dbReference>
<dbReference type="Pfam" id="PF00005">
    <property type="entry name" value="ABC_tran"/>
    <property type="match status" value="1"/>
</dbReference>
<dbReference type="PANTHER" id="PTHR42939:SF3">
    <property type="entry name" value="ABC TRANSPORTER ATP-BINDING COMPONENT"/>
    <property type="match status" value="1"/>
</dbReference>
<proteinExistence type="predicted"/>
<accession>A0A6L5YVA5</accession>
<organism evidence="5 6">
    <name type="scientific">Roseburia porci</name>
    <dbReference type="NCBI Taxonomy" id="2605790"/>
    <lineage>
        <taxon>Bacteria</taxon>
        <taxon>Bacillati</taxon>
        <taxon>Bacillota</taxon>
        <taxon>Clostridia</taxon>
        <taxon>Lachnospirales</taxon>
        <taxon>Lachnospiraceae</taxon>
        <taxon>Roseburia</taxon>
    </lineage>
</organism>
<keyword evidence="3 5" id="KW-0067">ATP-binding</keyword>
<evidence type="ECO:0000259" key="4">
    <source>
        <dbReference type="PROSITE" id="PS50893"/>
    </source>
</evidence>
<dbReference type="AlphaFoldDB" id="A0A6L5YVA5"/>
<dbReference type="PANTHER" id="PTHR42939">
    <property type="entry name" value="ABC TRANSPORTER ATP-BINDING PROTEIN ALBC-RELATED"/>
    <property type="match status" value="1"/>
</dbReference>
<dbReference type="GO" id="GO:0016887">
    <property type="term" value="F:ATP hydrolysis activity"/>
    <property type="evidence" value="ECO:0007669"/>
    <property type="project" value="InterPro"/>
</dbReference>
<dbReference type="InterPro" id="IPR003593">
    <property type="entry name" value="AAA+_ATPase"/>
</dbReference>
<dbReference type="GO" id="GO:0005524">
    <property type="term" value="F:ATP binding"/>
    <property type="evidence" value="ECO:0007669"/>
    <property type="project" value="UniProtKB-KW"/>
</dbReference>
<dbReference type="PROSITE" id="PS50893">
    <property type="entry name" value="ABC_TRANSPORTER_2"/>
    <property type="match status" value="1"/>
</dbReference>
<dbReference type="Proteomes" id="UP000474024">
    <property type="component" value="Unassembled WGS sequence"/>
</dbReference>
<sequence>MEKSMIRIENAALKLGDFSMKPESFCIPEGYIVGIQGDNGAGKTTLLRMMLGQYDQMQGNIYIDGIDVVKNKRNIKNIVGIVSQERTFFMEENADGNEKIYAPFYSVWDSEEYHRRLRQFHLSTGKRLGEFSTGGMIRYQMAFAAAYRPKVLLLDEPTANLDPVFRDDFLKIMQEFVAEYEMTILLATHIEADLSQIADYIIDVDNGIYSMNECVEGGKKWI</sequence>
<evidence type="ECO:0000313" key="6">
    <source>
        <dbReference type="Proteomes" id="UP000474024"/>
    </source>
</evidence>
<dbReference type="InterPro" id="IPR003439">
    <property type="entry name" value="ABC_transporter-like_ATP-bd"/>
</dbReference>
<gene>
    <name evidence="5" type="ORF">FYJ75_12915</name>
</gene>
<keyword evidence="1" id="KW-0813">Transport</keyword>
<reference evidence="5 6" key="1">
    <citation type="submission" date="2019-08" db="EMBL/GenBank/DDBJ databases">
        <title>In-depth cultivation of the pig gut microbiome towards novel bacterial diversity and tailored functional studies.</title>
        <authorList>
            <person name="Wylensek D."/>
            <person name="Hitch T.C.A."/>
            <person name="Clavel T."/>
        </authorList>
    </citation>
    <scope>NUCLEOTIDE SEQUENCE [LARGE SCALE GENOMIC DNA]</scope>
    <source>
        <strain evidence="5 6">MUC/MUC-530-WT-4D</strain>
    </source>
</reference>
<dbReference type="Gene3D" id="3.40.50.300">
    <property type="entry name" value="P-loop containing nucleotide triphosphate hydrolases"/>
    <property type="match status" value="1"/>
</dbReference>
<feature type="domain" description="ABC transporter" evidence="4">
    <location>
        <begin position="6"/>
        <end position="222"/>
    </location>
</feature>
<keyword evidence="6" id="KW-1185">Reference proteome</keyword>
<evidence type="ECO:0000313" key="5">
    <source>
        <dbReference type="EMBL" id="MST75879.1"/>
    </source>
</evidence>
<evidence type="ECO:0000256" key="3">
    <source>
        <dbReference type="ARBA" id="ARBA00022840"/>
    </source>
</evidence>